<dbReference type="EMBL" id="JAAAUQ010001069">
    <property type="protein sequence ID" value="KAF9143385.1"/>
    <property type="molecule type" value="Genomic_DNA"/>
</dbReference>
<dbReference type="Proteomes" id="UP000748756">
    <property type="component" value="Unassembled WGS sequence"/>
</dbReference>
<feature type="coiled-coil region" evidence="1">
    <location>
        <begin position="148"/>
        <end position="217"/>
    </location>
</feature>
<evidence type="ECO:0000313" key="3">
    <source>
        <dbReference type="EMBL" id="KAF9143385.1"/>
    </source>
</evidence>
<accession>A0A9P5RTJ0</accession>
<proteinExistence type="predicted"/>
<comment type="caution">
    <text evidence="3">The sequence shown here is derived from an EMBL/GenBank/DDBJ whole genome shotgun (WGS) entry which is preliminary data.</text>
</comment>
<feature type="region of interest" description="Disordered" evidence="2">
    <location>
        <begin position="295"/>
        <end position="314"/>
    </location>
</feature>
<feature type="compositionally biased region" description="Polar residues" evidence="2">
    <location>
        <begin position="303"/>
        <end position="312"/>
    </location>
</feature>
<evidence type="ECO:0000256" key="2">
    <source>
        <dbReference type="SAM" id="MobiDB-lite"/>
    </source>
</evidence>
<organism evidence="3 4">
    <name type="scientific">Linnemannia schmuckeri</name>
    <dbReference type="NCBI Taxonomy" id="64567"/>
    <lineage>
        <taxon>Eukaryota</taxon>
        <taxon>Fungi</taxon>
        <taxon>Fungi incertae sedis</taxon>
        <taxon>Mucoromycota</taxon>
        <taxon>Mortierellomycotina</taxon>
        <taxon>Mortierellomycetes</taxon>
        <taxon>Mortierellales</taxon>
        <taxon>Mortierellaceae</taxon>
        <taxon>Linnemannia</taxon>
    </lineage>
</organism>
<feature type="region of interest" description="Disordered" evidence="2">
    <location>
        <begin position="1"/>
        <end position="21"/>
    </location>
</feature>
<evidence type="ECO:0000313" key="4">
    <source>
        <dbReference type="Proteomes" id="UP000748756"/>
    </source>
</evidence>
<dbReference type="OrthoDB" id="524326at2759"/>
<dbReference type="SUPFAM" id="SSF90257">
    <property type="entry name" value="Myosin rod fragments"/>
    <property type="match status" value="1"/>
</dbReference>
<name>A0A9P5RTJ0_9FUNG</name>
<protein>
    <submittedName>
        <fullName evidence="3">Uncharacterized protein</fullName>
    </submittedName>
</protein>
<keyword evidence="1" id="KW-0175">Coiled coil</keyword>
<sequence length="330" mass="36504">MSMVPPSLRTHVASKLPSHADDFFSDEDWERAYDKSSRNSTPKVIENSFDDTGSLAHKQETLLQANQFDLPLTTSSSSSFQSNKTSRNSLPLDLFDLPLAPSASSSPKTNKTRTVQADDNQGLRTKLADRNGDLNILDTKFYQETKAVKDLQTERVHLEERISRAQDMRGMMEQRLSNLKTQKERETKTVEDLKTSLANMELELSSLRMAIDVSKRELEFAQADKSSFLTALANGQEESLELKAALQKNCDEVLKLKQDLESRMSMLGLDPLDFPGTSGGLKGVALQVEAAAQNGRVPRGPHGTQNSENQSRCGLGAGVHKIMGTFKELG</sequence>
<evidence type="ECO:0000256" key="1">
    <source>
        <dbReference type="SAM" id="Coils"/>
    </source>
</evidence>
<gene>
    <name evidence="3" type="ORF">BG015_000438</name>
</gene>
<dbReference type="Gene3D" id="1.10.287.1490">
    <property type="match status" value="1"/>
</dbReference>
<dbReference type="AlphaFoldDB" id="A0A9P5RTJ0"/>
<reference evidence="3" key="1">
    <citation type="journal article" date="2020" name="Fungal Divers.">
        <title>Resolving the Mortierellaceae phylogeny through synthesis of multi-gene phylogenetics and phylogenomics.</title>
        <authorList>
            <person name="Vandepol N."/>
            <person name="Liber J."/>
            <person name="Desiro A."/>
            <person name="Na H."/>
            <person name="Kennedy M."/>
            <person name="Barry K."/>
            <person name="Grigoriev I.V."/>
            <person name="Miller A.N."/>
            <person name="O'Donnell K."/>
            <person name="Stajich J.E."/>
            <person name="Bonito G."/>
        </authorList>
    </citation>
    <scope>NUCLEOTIDE SEQUENCE</scope>
    <source>
        <strain evidence="3">NRRL 6426</strain>
    </source>
</reference>
<keyword evidence="4" id="KW-1185">Reference proteome</keyword>